<evidence type="ECO:0000256" key="1">
    <source>
        <dbReference type="ARBA" id="ARBA00022734"/>
    </source>
</evidence>
<keyword evidence="2" id="KW-1015">Disulfide bond</keyword>
<feature type="signal peptide" evidence="3">
    <location>
        <begin position="1"/>
        <end position="17"/>
    </location>
</feature>
<gene>
    <name evidence="6" type="ORF">Pmani_001765</name>
    <name evidence="5" type="ORF">Pmani_022886</name>
</gene>
<evidence type="ECO:0000256" key="3">
    <source>
        <dbReference type="SAM" id="SignalP"/>
    </source>
</evidence>
<sequence length="173" mass="19869">MSVLMLMLMLLVLLMKAVENMKLMKFVNSSFDHCLSTDHVQRTISGVKLKEGFVRKNGIGYRLMQYSVTYSVARQACWNLGTNMSLPKNEKESQYIREIGNGVNVWALADDDPHEGIWKNTDTDEVLTYVNWATPEPNGGTGENCVRVDTLFINNWIDISCSHAYWYICQYRL</sequence>
<evidence type="ECO:0000256" key="2">
    <source>
        <dbReference type="ARBA" id="ARBA00023157"/>
    </source>
</evidence>
<dbReference type="GO" id="GO:0030246">
    <property type="term" value="F:carbohydrate binding"/>
    <property type="evidence" value="ECO:0007669"/>
    <property type="project" value="UniProtKB-KW"/>
</dbReference>
<dbReference type="CDD" id="cd00037">
    <property type="entry name" value="CLECT"/>
    <property type="match status" value="1"/>
</dbReference>
<dbReference type="InterPro" id="IPR001304">
    <property type="entry name" value="C-type_lectin-like"/>
</dbReference>
<dbReference type="SMART" id="SM00034">
    <property type="entry name" value="CLECT"/>
    <property type="match status" value="1"/>
</dbReference>
<dbReference type="InterPro" id="IPR018378">
    <property type="entry name" value="C-type_lectin_CS"/>
</dbReference>
<keyword evidence="1" id="KW-0430">Lectin</keyword>
<evidence type="ECO:0000259" key="4">
    <source>
        <dbReference type="PROSITE" id="PS50041"/>
    </source>
</evidence>
<dbReference type="InterPro" id="IPR016186">
    <property type="entry name" value="C-type_lectin-like/link_sf"/>
</dbReference>
<dbReference type="EMBL" id="JAWZYT010000126">
    <property type="protein sequence ID" value="KAK4327782.1"/>
    <property type="molecule type" value="Genomic_DNA"/>
</dbReference>
<comment type="caution">
    <text evidence="6">The sequence shown here is derived from an EMBL/GenBank/DDBJ whole genome shotgun (WGS) entry which is preliminary data.</text>
</comment>
<feature type="chain" id="PRO_5042442999" description="C-type lectin domain-containing protein" evidence="3">
    <location>
        <begin position="18"/>
        <end position="173"/>
    </location>
</feature>
<evidence type="ECO:0000313" key="6">
    <source>
        <dbReference type="EMBL" id="KAK4327782.1"/>
    </source>
</evidence>
<dbReference type="InterPro" id="IPR051663">
    <property type="entry name" value="CLec_Tetranectin-domain"/>
</dbReference>
<dbReference type="Pfam" id="PF00059">
    <property type="entry name" value="Lectin_C"/>
    <property type="match status" value="1"/>
</dbReference>
<dbReference type="Proteomes" id="UP001292094">
    <property type="component" value="Unassembled WGS sequence"/>
</dbReference>
<proteinExistence type="predicted"/>
<feature type="domain" description="C-type lectin" evidence="4">
    <location>
        <begin position="56"/>
        <end position="170"/>
    </location>
</feature>
<keyword evidence="3" id="KW-0732">Signal</keyword>
<dbReference type="PROSITE" id="PS50041">
    <property type="entry name" value="C_TYPE_LECTIN_2"/>
    <property type="match status" value="1"/>
</dbReference>
<dbReference type="PROSITE" id="PS00615">
    <property type="entry name" value="C_TYPE_LECTIN_1"/>
    <property type="match status" value="1"/>
</dbReference>
<dbReference type="AlphaFoldDB" id="A0AAE1UL33"/>
<dbReference type="PANTHER" id="PTHR22799:SF6">
    <property type="entry name" value="C-TYPE LECTIN DOMAIN FAMILY 4 MEMBER M-LIKE"/>
    <property type="match status" value="1"/>
</dbReference>
<dbReference type="Gene3D" id="3.10.100.10">
    <property type="entry name" value="Mannose-Binding Protein A, subunit A"/>
    <property type="match status" value="1"/>
</dbReference>
<evidence type="ECO:0000313" key="5">
    <source>
        <dbReference type="EMBL" id="KAK4305207.1"/>
    </source>
</evidence>
<name>A0AAE1UL33_9EUCA</name>
<evidence type="ECO:0000313" key="7">
    <source>
        <dbReference type="Proteomes" id="UP001292094"/>
    </source>
</evidence>
<protein>
    <recommendedName>
        <fullName evidence="4">C-type lectin domain-containing protein</fullName>
    </recommendedName>
</protein>
<dbReference type="EMBL" id="JAWZYT010002314">
    <property type="protein sequence ID" value="KAK4305207.1"/>
    <property type="molecule type" value="Genomic_DNA"/>
</dbReference>
<accession>A0AAE1UL33</accession>
<dbReference type="PANTHER" id="PTHR22799">
    <property type="entry name" value="TETRANECTIN-RELATED"/>
    <property type="match status" value="1"/>
</dbReference>
<organism evidence="6 7">
    <name type="scientific">Petrolisthes manimaculis</name>
    <dbReference type="NCBI Taxonomy" id="1843537"/>
    <lineage>
        <taxon>Eukaryota</taxon>
        <taxon>Metazoa</taxon>
        <taxon>Ecdysozoa</taxon>
        <taxon>Arthropoda</taxon>
        <taxon>Crustacea</taxon>
        <taxon>Multicrustacea</taxon>
        <taxon>Malacostraca</taxon>
        <taxon>Eumalacostraca</taxon>
        <taxon>Eucarida</taxon>
        <taxon>Decapoda</taxon>
        <taxon>Pleocyemata</taxon>
        <taxon>Anomura</taxon>
        <taxon>Galatheoidea</taxon>
        <taxon>Porcellanidae</taxon>
        <taxon>Petrolisthes</taxon>
    </lineage>
</organism>
<dbReference type="SUPFAM" id="SSF56436">
    <property type="entry name" value="C-type lectin-like"/>
    <property type="match status" value="1"/>
</dbReference>
<dbReference type="InterPro" id="IPR016187">
    <property type="entry name" value="CTDL_fold"/>
</dbReference>
<keyword evidence="7" id="KW-1185">Reference proteome</keyword>
<reference evidence="6" key="1">
    <citation type="submission" date="2023-11" db="EMBL/GenBank/DDBJ databases">
        <title>Genome assemblies of two species of porcelain crab, Petrolisthes cinctipes and Petrolisthes manimaculis (Anomura: Porcellanidae).</title>
        <authorList>
            <person name="Angst P."/>
        </authorList>
    </citation>
    <scope>NUCLEOTIDE SEQUENCE</scope>
    <source>
        <strain evidence="6">PB745_02</strain>
        <tissue evidence="6">Gill</tissue>
    </source>
</reference>